<accession>G5IMM3</accession>
<evidence type="ECO:0000256" key="3">
    <source>
        <dbReference type="ARBA" id="ARBA00023125"/>
    </source>
</evidence>
<dbReference type="GO" id="GO:0043565">
    <property type="term" value="F:sequence-specific DNA binding"/>
    <property type="evidence" value="ECO:0007669"/>
    <property type="project" value="InterPro"/>
</dbReference>
<dbReference type="PROSITE" id="PS01124">
    <property type="entry name" value="HTH_ARAC_FAMILY_2"/>
    <property type="match status" value="1"/>
</dbReference>
<protein>
    <recommendedName>
        <fullName evidence="1">Stage 0 sporulation protein A homolog</fullName>
    </recommendedName>
</protein>
<keyword evidence="4" id="KW-0804">Transcription</keyword>
<dbReference type="Pfam" id="PF12833">
    <property type="entry name" value="HTH_18"/>
    <property type="match status" value="1"/>
</dbReference>
<dbReference type="Proteomes" id="UP000005384">
    <property type="component" value="Unassembled WGS sequence"/>
</dbReference>
<evidence type="ECO:0000256" key="5">
    <source>
        <dbReference type="ARBA" id="ARBA00024867"/>
    </source>
</evidence>
<evidence type="ECO:0000256" key="6">
    <source>
        <dbReference type="PROSITE-ProRule" id="PRU00169"/>
    </source>
</evidence>
<keyword evidence="10" id="KW-1185">Reference proteome</keyword>
<dbReference type="InterPro" id="IPR009057">
    <property type="entry name" value="Homeodomain-like_sf"/>
</dbReference>
<dbReference type="HOGENOM" id="CLU_000445_5_0_9"/>
<dbReference type="GO" id="GO:0000160">
    <property type="term" value="P:phosphorelay signal transduction system"/>
    <property type="evidence" value="ECO:0007669"/>
    <property type="project" value="InterPro"/>
</dbReference>
<dbReference type="SUPFAM" id="SSF52172">
    <property type="entry name" value="CheY-like"/>
    <property type="match status" value="1"/>
</dbReference>
<gene>
    <name evidence="9" type="ORF">HMPREF9473_04751</name>
</gene>
<dbReference type="InterPro" id="IPR001789">
    <property type="entry name" value="Sig_transdc_resp-reg_receiver"/>
</dbReference>
<dbReference type="PROSITE" id="PS50110">
    <property type="entry name" value="RESPONSE_REGULATORY"/>
    <property type="match status" value="1"/>
</dbReference>
<dbReference type="SUPFAM" id="SSF46689">
    <property type="entry name" value="Homeodomain-like"/>
    <property type="match status" value="2"/>
</dbReference>
<dbReference type="OrthoDB" id="1681561at2"/>
<dbReference type="PROSITE" id="PS00041">
    <property type="entry name" value="HTH_ARAC_FAMILY_1"/>
    <property type="match status" value="1"/>
</dbReference>
<dbReference type="CDD" id="cd17536">
    <property type="entry name" value="REC_YesN-like"/>
    <property type="match status" value="1"/>
</dbReference>
<comment type="caution">
    <text evidence="9">The sequence shown here is derived from an EMBL/GenBank/DDBJ whole genome shotgun (WGS) entry which is preliminary data.</text>
</comment>
<dbReference type="InterPro" id="IPR018062">
    <property type="entry name" value="HTH_AraC-typ_CS"/>
</dbReference>
<evidence type="ECO:0000259" key="8">
    <source>
        <dbReference type="PROSITE" id="PS50110"/>
    </source>
</evidence>
<dbReference type="PRINTS" id="PR00032">
    <property type="entry name" value="HTHARAC"/>
</dbReference>
<dbReference type="SMART" id="SM00342">
    <property type="entry name" value="HTH_ARAC"/>
    <property type="match status" value="1"/>
</dbReference>
<evidence type="ECO:0000256" key="2">
    <source>
        <dbReference type="ARBA" id="ARBA00023015"/>
    </source>
</evidence>
<evidence type="ECO:0000259" key="7">
    <source>
        <dbReference type="PROSITE" id="PS01124"/>
    </source>
</evidence>
<dbReference type="Gene3D" id="3.40.50.2300">
    <property type="match status" value="1"/>
</dbReference>
<dbReference type="GO" id="GO:0003700">
    <property type="term" value="F:DNA-binding transcription factor activity"/>
    <property type="evidence" value="ECO:0007669"/>
    <property type="project" value="InterPro"/>
</dbReference>
<name>G5IMM3_9FIRM</name>
<dbReference type="EMBL" id="ADLN01000120">
    <property type="protein sequence ID" value="EHI57642.1"/>
    <property type="molecule type" value="Genomic_DNA"/>
</dbReference>
<dbReference type="Pfam" id="PF00072">
    <property type="entry name" value="Response_reg"/>
    <property type="match status" value="1"/>
</dbReference>
<evidence type="ECO:0000313" key="10">
    <source>
        <dbReference type="Proteomes" id="UP000005384"/>
    </source>
</evidence>
<proteinExistence type="predicted"/>
<dbReference type="RefSeq" id="WP_006782739.1">
    <property type="nucleotide sequence ID" value="NZ_CP040506.1"/>
</dbReference>
<dbReference type="PATRIC" id="fig|742737.3.peg.4738"/>
<dbReference type="AlphaFoldDB" id="G5IMM3"/>
<feature type="modified residue" description="4-aspartylphosphate" evidence="6">
    <location>
        <position position="53"/>
    </location>
</feature>
<evidence type="ECO:0000313" key="9">
    <source>
        <dbReference type="EMBL" id="EHI57642.1"/>
    </source>
</evidence>
<dbReference type="InterPro" id="IPR011006">
    <property type="entry name" value="CheY-like_superfamily"/>
</dbReference>
<organism evidence="9 10">
    <name type="scientific">Hungatella hathewayi WAL-18680</name>
    <dbReference type="NCBI Taxonomy" id="742737"/>
    <lineage>
        <taxon>Bacteria</taxon>
        <taxon>Bacillati</taxon>
        <taxon>Bacillota</taxon>
        <taxon>Clostridia</taxon>
        <taxon>Lachnospirales</taxon>
        <taxon>Lachnospiraceae</taxon>
        <taxon>Hungatella</taxon>
    </lineage>
</organism>
<reference evidence="9 10" key="1">
    <citation type="submission" date="2011-08" db="EMBL/GenBank/DDBJ databases">
        <title>The Genome Sequence of Clostridium hathewayi WAL-18680.</title>
        <authorList>
            <consortium name="The Broad Institute Genome Sequencing Platform"/>
            <person name="Earl A."/>
            <person name="Ward D."/>
            <person name="Feldgarden M."/>
            <person name="Gevers D."/>
            <person name="Finegold S.M."/>
            <person name="Summanen P.H."/>
            <person name="Molitoris D.R."/>
            <person name="Song M."/>
            <person name="Daigneault M."/>
            <person name="Allen-Vercoe E."/>
            <person name="Young S.K."/>
            <person name="Zeng Q."/>
            <person name="Gargeya S."/>
            <person name="Fitzgerald M."/>
            <person name="Haas B."/>
            <person name="Abouelleil A."/>
            <person name="Alvarado L."/>
            <person name="Arachchi H.M."/>
            <person name="Berlin A."/>
            <person name="Brown A."/>
            <person name="Chapman S.B."/>
            <person name="Chen Z."/>
            <person name="Dunbar C."/>
            <person name="Freedman E."/>
            <person name="Gearin G."/>
            <person name="Gellesch M."/>
            <person name="Goldberg J."/>
            <person name="Griggs A."/>
            <person name="Gujja S."/>
            <person name="Heiman D."/>
            <person name="Howarth C."/>
            <person name="Larson L."/>
            <person name="Lui A."/>
            <person name="MacDonald P.J.P."/>
            <person name="Montmayeur A."/>
            <person name="Murphy C."/>
            <person name="Neiman D."/>
            <person name="Pearson M."/>
            <person name="Priest M."/>
            <person name="Roberts A."/>
            <person name="Saif S."/>
            <person name="Shea T."/>
            <person name="Shenoy N."/>
            <person name="Sisk P."/>
            <person name="Stolte C."/>
            <person name="Sykes S."/>
            <person name="Wortman J."/>
            <person name="Nusbaum C."/>
            <person name="Birren B."/>
        </authorList>
    </citation>
    <scope>NUCLEOTIDE SEQUENCE [LARGE SCALE GENOMIC DNA]</scope>
    <source>
        <strain evidence="9 10">WAL-18680</strain>
    </source>
</reference>
<evidence type="ECO:0000256" key="4">
    <source>
        <dbReference type="ARBA" id="ARBA00023163"/>
    </source>
</evidence>
<dbReference type="PANTHER" id="PTHR43280">
    <property type="entry name" value="ARAC-FAMILY TRANSCRIPTIONAL REGULATOR"/>
    <property type="match status" value="1"/>
</dbReference>
<dbReference type="InterPro" id="IPR018060">
    <property type="entry name" value="HTH_AraC"/>
</dbReference>
<keyword evidence="6" id="KW-0597">Phosphoprotein</keyword>
<dbReference type="InterPro" id="IPR020449">
    <property type="entry name" value="Tscrpt_reg_AraC-type_HTH"/>
</dbReference>
<keyword evidence="2" id="KW-0805">Transcription regulation</keyword>
<keyword evidence="3" id="KW-0238">DNA-binding</keyword>
<dbReference type="SMART" id="SM00448">
    <property type="entry name" value="REC"/>
    <property type="match status" value="1"/>
</dbReference>
<comment type="function">
    <text evidence="5">May play the central regulatory role in sporulation. It may be an element of the effector pathway responsible for the activation of sporulation genes in response to nutritional stress. Spo0A may act in concert with spo0H (a sigma factor) to control the expression of some genes that are critical to the sporulation process.</text>
</comment>
<feature type="domain" description="Response regulatory" evidence="8">
    <location>
        <begin position="2"/>
        <end position="118"/>
    </location>
</feature>
<dbReference type="PANTHER" id="PTHR43280:SF28">
    <property type="entry name" value="HTH-TYPE TRANSCRIPTIONAL ACTIVATOR RHAS"/>
    <property type="match status" value="1"/>
</dbReference>
<dbReference type="Gene3D" id="1.10.10.60">
    <property type="entry name" value="Homeodomain-like"/>
    <property type="match status" value="2"/>
</dbReference>
<evidence type="ECO:0000256" key="1">
    <source>
        <dbReference type="ARBA" id="ARBA00018672"/>
    </source>
</evidence>
<feature type="domain" description="HTH araC/xylS-type" evidence="7">
    <location>
        <begin position="404"/>
        <end position="502"/>
    </location>
</feature>
<sequence length="503" mass="57911">MKILVVDDERMICEWLEYCIQNNPGCELAGCAHNGEQALALFKQTDVDVVFTDIKMPVMGGLELLKKIKELAPKTVVVMLTAFAEFDLAREAIRLGGDDYLIKTEMNNQTFREVLKRLEQRISENGSHSSVEVESTGQQHSIISDILKGNRTLKEEDIRKLRDCHIRWRDDGLFAVAVWKQELLQGFTLPENSMIHHMMGFEYDSRTYVMAGNLVRNLSELKKIQLLHDYVASIGAKNRCMVGVSTITDNLSHVTTVVEEAVCGLNCGYYSGKVKAWGTPVRGGEIQETYEQWREYYRRQRRELYELDGHAFYQKLEEVMDKSEEEESILVPELLAFCCDAMEMAHVRFGHEDAELMYRMMADLKTEALQSTCFQEVKEKILDFARNILSYQNVDESKLSKGVAAAMDYVRKHYSEAISLEQVSQEVHLNSEYLSRIFKEEVGCTYSAFLSETRLKKAAYLLSHTSERVQKIAEQVGYPNVSYFSTTFKKRYGINPYEYRRGE</sequence>